<dbReference type="SUPFAM" id="SSF53187">
    <property type="entry name" value="Zn-dependent exopeptidases"/>
    <property type="match status" value="1"/>
</dbReference>
<evidence type="ECO:0000256" key="4">
    <source>
        <dbReference type="ARBA" id="ARBA00022723"/>
    </source>
</evidence>
<sequence length="425" mass="46655">MKSRRGLLAAAALGAAMLLPLPVTASAQLDQSTAAAATADSQASAIYVVENTTPASRTAISRFGVDIHGTEHGTLIFAATASQAKALRNAGYQLTAQATTLDFPPADSMYHNYAEQTAELQKIVADHPSIARLTSIGKSYQGNKDLWLLKISDNVASDEAEPEVLFTCQQHAREHLTPEMCLRIANRYTDGYGSDTAITNMVNGREIWIVTSVNPDGSEYDIQTGSYRMWRKNRQPNSGSSNVGTDLNRNWGYNWGCCGGSSGSTSNDTYRGPSAFSAPETQRLRDFVQSRVVGGVQQIKTHIDWHTYSELILWPYGYTFNNTGPGLDANQERAFRTLGQQMANTNQYTPQQSSDLYITDGSIGDWMWGVHKIWSYTFEMYPRSGGGGFYPPDEVIVRETQRNDQAVALFLSYSDCVPRVIGGTC</sequence>
<dbReference type="PANTHER" id="PTHR11705">
    <property type="entry name" value="PROTEASE FAMILY M14 CARBOXYPEPTIDASE A,B"/>
    <property type="match status" value="1"/>
</dbReference>
<keyword evidence="7" id="KW-0482">Metalloprotease</keyword>
<accession>A0ABS8ZBU6</accession>
<evidence type="ECO:0000256" key="5">
    <source>
        <dbReference type="ARBA" id="ARBA00022801"/>
    </source>
</evidence>
<comment type="similarity">
    <text evidence="2 8">Belongs to the peptidase M14 family.</text>
</comment>
<evidence type="ECO:0000256" key="3">
    <source>
        <dbReference type="ARBA" id="ARBA00022670"/>
    </source>
</evidence>
<feature type="signal peptide" evidence="9">
    <location>
        <begin position="1"/>
        <end position="25"/>
    </location>
</feature>
<dbReference type="InterPro" id="IPR006311">
    <property type="entry name" value="TAT_signal"/>
</dbReference>
<name>A0ABS8ZBU6_9PSEU</name>
<dbReference type="InterPro" id="IPR057247">
    <property type="entry name" value="CARBOXYPEPT_ZN_2"/>
</dbReference>
<reference evidence="11 12" key="1">
    <citation type="submission" date="2021-12" db="EMBL/GenBank/DDBJ databases">
        <title>Genome sequence of Kibdelosporangium philippinense ATCC 49844.</title>
        <authorList>
            <person name="Fedorov E.A."/>
            <person name="Omeragic M."/>
            <person name="Shalygina K.F."/>
            <person name="Maclea K.S."/>
        </authorList>
    </citation>
    <scope>NUCLEOTIDE SEQUENCE [LARGE SCALE GENOMIC DNA]</scope>
    <source>
        <strain evidence="11 12">ATCC 49844</strain>
    </source>
</reference>
<feature type="domain" description="Peptidase M14" evidence="10">
    <location>
        <begin position="109"/>
        <end position="414"/>
    </location>
</feature>
<keyword evidence="5" id="KW-0378">Hydrolase</keyword>
<feature type="chain" id="PRO_5047489034" evidence="9">
    <location>
        <begin position="26"/>
        <end position="425"/>
    </location>
</feature>
<evidence type="ECO:0000313" key="11">
    <source>
        <dbReference type="EMBL" id="MCE7005324.1"/>
    </source>
</evidence>
<dbReference type="PROSITE" id="PS00132">
    <property type="entry name" value="CARBOXYPEPT_ZN_1"/>
    <property type="match status" value="1"/>
</dbReference>
<evidence type="ECO:0000256" key="9">
    <source>
        <dbReference type="SAM" id="SignalP"/>
    </source>
</evidence>
<dbReference type="PROSITE" id="PS52035">
    <property type="entry name" value="PEPTIDASE_M14"/>
    <property type="match status" value="1"/>
</dbReference>
<gene>
    <name evidence="11" type="ORF">LWC34_21190</name>
</gene>
<evidence type="ECO:0000256" key="8">
    <source>
        <dbReference type="PROSITE-ProRule" id="PRU01379"/>
    </source>
</evidence>
<dbReference type="SMART" id="SM00631">
    <property type="entry name" value="Zn_pept"/>
    <property type="match status" value="1"/>
</dbReference>
<dbReference type="PRINTS" id="PR00765">
    <property type="entry name" value="CRBOXYPTASEA"/>
</dbReference>
<evidence type="ECO:0000256" key="7">
    <source>
        <dbReference type="ARBA" id="ARBA00023049"/>
    </source>
</evidence>
<dbReference type="Proteomes" id="UP001521150">
    <property type="component" value="Unassembled WGS sequence"/>
</dbReference>
<comment type="cofactor">
    <cofactor evidence="1">
        <name>Zn(2+)</name>
        <dbReference type="ChEBI" id="CHEBI:29105"/>
    </cofactor>
</comment>
<proteinExistence type="inferred from homology"/>
<comment type="caution">
    <text evidence="11">The sequence shown here is derived from an EMBL/GenBank/DDBJ whole genome shotgun (WGS) entry which is preliminary data.</text>
</comment>
<keyword evidence="3" id="KW-0645">Protease</keyword>
<dbReference type="PROSITE" id="PS51318">
    <property type="entry name" value="TAT"/>
    <property type="match status" value="1"/>
</dbReference>
<evidence type="ECO:0000256" key="2">
    <source>
        <dbReference type="ARBA" id="ARBA00005988"/>
    </source>
</evidence>
<evidence type="ECO:0000313" key="12">
    <source>
        <dbReference type="Proteomes" id="UP001521150"/>
    </source>
</evidence>
<evidence type="ECO:0000256" key="1">
    <source>
        <dbReference type="ARBA" id="ARBA00001947"/>
    </source>
</evidence>
<dbReference type="CDD" id="cd03859">
    <property type="entry name" value="M14_CPT"/>
    <property type="match status" value="1"/>
</dbReference>
<dbReference type="InterPro" id="IPR057246">
    <property type="entry name" value="CARBOXYPEPT_ZN_1"/>
</dbReference>
<keyword evidence="4" id="KW-0479">Metal-binding</keyword>
<organism evidence="11 12">
    <name type="scientific">Kibdelosporangium philippinense</name>
    <dbReference type="NCBI Taxonomy" id="211113"/>
    <lineage>
        <taxon>Bacteria</taxon>
        <taxon>Bacillati</taxon>
        <taxon>Actinomycetota</taxon>
        <taxon>Actinomycetes</taxon>
        <taxon>Pseudonocardiales</taxon>
        <taxon>Pseudonocardiaceae</taxon>
        <taxon>Kibdelosporangium</taxon>
    </lineage>
</organism>
<evidence type="ECO:0000259" key="10">
    <source>
        <dbReference type="PROSITE" id="PS52035"/>
    </source>
</evidence>
<dbReference type="InterPro" id="IPR033810">
    <property type="entry name" value="Carboxypeptidase_T"/>
</dbReference>
<keyword evidence="6" id="KW-0862">Zinc</keyword>
<protein>
    <submittedName>
        <fullName evidence="11">M14 family metallopeptidase</fullName>
    </submittedName>
</protein>
<keyword evidence="12" id="KW-1185">Reference proteome</keyword>
<feature type="active site" description="Proton donor/acceptor" evidence="8">
    <location>
        <position position="379"/>
    </location>
</feature>
<evidence type="ECO:0000256" key="6">
    <source>
        <dbReference type="ARBA" id="ARBA00022833"/>
    </source>
</evidence>
<dbReference type="EMBL" id="JAJVCN010000002">
    <property type="protein sequence ID" value="MCE7005324.1"/>
    <property type="molecule type" value="Genomic_DNA"/>
</dbReference>
<dbReference type="InterPro" id="IPR000834">
    <property type="entry name" value="Peptidase_M14"/>
</dbReference>
<keyword evidence="9" id="KW-0732">Signal</keyword>
<dbReference type="Gene3D" id="3.40.630.10">
    <property type="entry name" value="Zn peptidases"/>
    <property type="match status" value="1"/>
</dbReference>
<dbReference type="PANTHER" id="PTHR11705:SF143">
    <property type="entry name" value="SLL0236 PROTEIN"/>
    <property type="match status" value="1"/>
</dbReference>
<dbReference type="Pfam" id="PF00246">
    <property type="entry name" value="Peptidase_M14"/>
    <property type="match status" value="1"/>
</dbReference>
<dbReference type="RefSeq" id="WP_233726919.1">
    <property type="nucleotide sequence ID" value="NZ_JAJVCN010000002.1"/>
</dbReference>
<dbReference type="PROSITE" id="PS00133">
    <property type="entry name" value="CARBOXYPEPT_ZN_2"/>
    <property type="match status" value="1"/>
</dbReference>